<sequence length="223" mass="24435">MKRSSTALSGLLFSALLLGGCASKDVTQPEQYSGFLSDYSQLQPAVSATGQPVMRWIAPGVKVGNYKYLQIRSVDFYPKPSASEQISNQTLDELRVYARQQISAAFGRRFQLLDPNAAPRPQTLVLRAAVTGVDTKAEGLKAYEVIPIALVVAATTTAAGSRDRTTELFVEAEMLDASTGQPVMRVVRKGYGQELENREEQVTLDTLKSVIDTIVNDIERFQD</sequence>
<dbReference type="STRING" id="706570.PT85_14520"/>
<evidence type="ECO:0000313" key="3">
    <source>
        <dbReference type="Proteomes" id="UP000030980"/>
    </source>
</evidence>
<accession>A0A0B3BGX4</accession>
<feature type="signal peptide" evidence="1">
    <location>
        <begin position="1"/>
        <end position="24"/>
    </location>
</feature>
<dbReference type="EMBL" id="JTAK01000006">
    <property type="protein sequence ID" value="KHO63718.1"/>
    <property type="molecule type" value="Genomic_DNA"/>
</dbReference>
<comment type="caution">
    <text evidence="2">The sequence shown here is derived from an EMBL/GenBank/DDBJ whole genome shotgun (WGS) entry which is preliminary data.</text>
</comment>
<dbReference type="PROSITE" id="PS51257">
    <property type="entry name" value="PROKAR_LIPOPROTEIN"/>
    <property type="match status" value="1"/>
</dbReference>
<dbReference type="Pfam" id="PF11769">
    <property type="entry name" value="DUF3313"/>
    <property type="match status" value="1"/>
</dbReference>
<keyword evidence="1" id="KW-0732">Signal</keyword>
<proteinExistence type="predicted"/>
<dbReference type="InterPro" id="IPR021747">
    <property type="entry name" value="DUF3313"/>
</dbReference>
<feature type="chain" id="PRO_5002082157" description="Lipoprotein" evidence="1">
    <location>
        <begin position="25"/>
        <end position="223"/>
    </location>
</feature>
<dbReference type="AlphaFoldDB" id="A0A0B3BGX4"/>
<protein>
    <recommendedName>
        <fullName evidence="4">Lipoprotein</fullName>
    </recommendedName>
</protein>
<keyword evidence="3" id="KW-1185">Reference proteome</keyword>
<organism evidence="2 3">
    <name type="scientific">Pseudomonas flexibilis</name>
    <dbReference type="NCBI Taxonomy" id="706570"/>
    <lineage>
        <taxon>Bacteria</taxon>
        <taxon>Pseudomonadati</taxon>
        <taxon>Pseudomonadota</taxon>
        <taxon>Gammaproteobacteria</taxon>
        <taxon>Pseudomonadales</taxon>
        <taxon>Pseudomonadaceae</taxon>
        <taxon>Pseudomonas</taxon>
    </lineage>
</organism>
<dbReference type="OrthoDB" id="6192874at2"/>
<dbReference type="Proteomes" id="UP000030980">
    <property type="component" value="Unassembled WGS sequence"/>
</dbReference>
<gene>
    <name evidence="2" type="ORF">PT85_14520</name>
</gene>
<name>A0A0B3BGX4_9PSED</name>
<evidence type="ECO:0008006" key="4">
    <source>
        <dbReference type="Google" id="ProtNLM"/>
    </source>
</evidence>
<evidence type="ECO:0000256" key="1">
    <source>
        <dbReference type="SAM" id="SignalP"/>
    </source>
</evidence>
<evidence type="ECO:0000313" key="2">
    <source>
        <dbReference type="EMBL" id="KHO63718.1"/>
    </source>
</evidence>
<reference evidence="2 3" key="1">
    <citation type="submission" date="2014-11" db="EMBL/GenBank/DDBJ databases">
        <title>Genome sequence of Pseudomonas tuomuerensis JCM 14085.</title>
        <authorList>
            <person name="Shin S.-K."/>
            <person name="Yi H."/>
        </authorList>
    </citation>
    <scope>NUCLEOTIDE SEQUENCE [LARGE SCALE GENOMIC DNA]</scope>
    <source>
        <strain evidence="2 3">JCM 14085</strain>
    </source>
</reference>
<dbReference type="RefSeq" id="WP_027588906.1">
    <property type="nucleotide sequence ID" value="NZ_FMUP01000004.1"/>
</dbReference>